<organism evidence="2 3">
    <name type="scientific">Pseudomonas cyclaminis</name>
    <dbReference type="NCBI Taxonomy" id="2781239"/>
    <lineage>
        <taxon>Bacteria</taxon>
        <taxon>Pseudomonadati</taxon>
        <taxon>Pseudomonadota</taxon>
        <taxon>Gammaproteobacteria</taxon>
        <taxon>Pseudomonadales</taxon>
        <taxon>Pseudomonadaceae</taxon>
        <taxon>Pseudomonas</taxon>
    </lineage>
</organism>
<dbReference type="EMBL" id="JADDUM010000126">
    <property type="protein sequence ID" value="MBE8592405.1"/>
    <property type="molecule type" value="Genomic_DNA"/>
</dbReference>
<accession>A0ABR9SU19</accession>
<dbReference type="RefSeq" id="WP_150760459.1">
    <property type="nucleotide sequence ID" value="NZ_JADDUM010000126.1"/>
</dbReference>
<dbReference type="Proteomes" id="UP000613075">
    <property type="component" value="Unassembled WGS sequence"/>
</dbReference>
<feature type="compositionally biased region" description="Polar residues" evidence="1">
    <location>
        <begin position="20"/>
        <end position="34"/>
    </location>
</feature>
<proteinExistence type="predicted"/>
<evidence type="ECO:0000313" key="3">
    <source>
        <dbReference type="Proteomes" id="UP000613075"/>
    </source>
</evidence>
<reference evidence="2 3" key="1">
    <citation type="submission" date="2020-10" db="EMBL/GenBank/DDBJ databases">
        <title>The draft genomes of Cyclamen pathogen Pseudomonas sp.</title>
        <authorList>
            <person name="Fujikawa T."/>
            <person name="Sawada H."/>
        </authorList>
    </citation>
    <scope>NUCLEOTIDE SEQUENCE [LARGE SCALE GENOMIC DNA]</scope>
    <source>
        <strain evidence="2 3">MAFF 301449</strain>
    </source>
</reference>
<gene>
    <name evidence="2" type="ORF">IQK56_16505</name>
</gene>
<protein>
    <submittedName>
        <fullName evidence="2">Uncharacterized protein</fullName>
    </submittedName>
</protein>
<comment type="caution">
    <text evidence="2">The sequence shown here is derived from an EMBL/GenBank/DDBJ whole genome shotgun (WGS) entry which is preliminary data.</text>
</comment>
<evidence type="ECO:0000256" key="1">
    <source>
        <dbReference type="SAM" id="MobiDB-lite"/>
    </source>
</evidence>
<sequence length="95" mass="9312">MDLAAGSPPSGRMQDHKLTSLGQTLLQGPSSQLGDSGMNAKHAKGAGIALGGMAAQEVGKNLANSSGTLSKVLGALMTEGGKAAQLYGAGKFGNA</sequence>
<name>A0ABR9SU19_9PSED</name>
<keyword evidence="3" id="KW-1185">Reference proteome</keyword>
<feature type="region of interest" description="Disordered" evidence="1">
    <location>
        <begin position="1"/>
        <end position="39"/>
    </location>
</feature>
<evidence type="ECO:0000313" key="2">
    <source>
        <dbReference type="EMBL" id="MBE8592405.1"/>
    </source>
</evidence>